<evidence type="ECO:0000256" key="2">
    <source>
        <dbReference type="SAM" id="SignalP"/>
    </source>
</evidence>
<organism evidence="4 5">
    <name type="scientific">Owenweeksia hongkongensis (strain DSM 17368 / CIP 108786 / JCM 12287 / NRRL B-23963 / UST20020801)</name>
    <dbReference type="NCBI Taxonomy" id="926562"/>
    <lineage>
        <taxon>Bacteria</taxon>
        <taxon>Pseudomonadati</taxon>
        <taxon>Bacteroidota</taxon>
        <taxon>Flavobacteriia</taxon>
        <taxon>Flavobacteriales</taxon>
        <taxon>Owenweeksiaceae</taxon>
        <taxon>Owenweeksia</taxon>
    </lineage>
</organism>
<dbReference type="Gene3D" id="2.60.40.10">
    <property type="entry name" value="Immunoglobulins"/>
    <property type="match status" value="1"/>
</dbReference>
<sequence length="418" mass="45412">MKKLLLALTLLCGTFLGSAQTYHSIYVGVWTPTSVGIPGQKVWINVYNGTTIVKRMSGYSDSSSFGGYSDSISSSLIFDSIVSFSYDCNGNKIKGVASPMPPNTWGMYEDTITQTCSMNSYTGTAGVTYAQSTSQANTIDFTDNSVGAGFQGTKSTYFCFYGDNDSALVNSKFSHTYPGPGKYYVQYSFTESDSSIGNGYFSQDWYRDTIEVLPFNPPTFCQAAYSVDTVNSGNGYAFIYNNSTPSIRDTNYTTTYHWDFGDGDTSNLPFPAHTYANAGAYAVCLTATSIDSVGAVCTSTFCDTLGIDSVGNLIYKNSGFTLTVKEPTVGVEEFDTQAIFEVYPNPVKDILNVSLVSEGAKVKAYSVTDLKGSVVTKGLVKIDEIDLKLNLTKLQNGVYLLHLISNDGVQSHYKIIKH</sequence>
<dbReference type="InterPro" id="IPR026444">
    <property type="entry name" value="Secre_tail"/>
</dbReference>
<name>G8R8T4_OWEHD</name>
<evidence type="ECO:0000256" key="1">
    <source>
        <dbReference type="ARBA" id="ARBA00022729"/>
    </source>
</evidence>
<dbReference type="Proteomes" id="UP000005631">
    <property type="component" value="Chromosome"/>
</dbReference>
<dbReference type="Pfam" id="PF18911">
    <property type="entry name" value="PKD_4"/>
    <property type="match status" value="1"/>
</dbReference>
<accession>G8R8T4</accession>
<evidence type="ECO:0000259" key="3">
    <source>
        <dbReference type="PROSITE" id="PS50093"/>
    </source>
</evidence>
<feature type="chain" id="PRO_5003514478" evidence="2">
    <location>
        <begin position="20"/>
        <end position="418"/>
    </location>
</feature>
<dbReference type="RefSeq" id="WP_014201870.1">
    <property type="nucleotide sequence ID" value="NC_016599.1"/>
</dbReference>
<protein>
    <submittedName>
        <fullName evidence="4">PKD domain protein</fullName>
    </submittedName>
</protein>
<dbReference type="AlphaFoldDB" id="G8R8T4"/>
<gene>
    <name evidence="4" type="ordered locus">Oweho_1524</name>
</gene>
<dbReference type="CDD" id="cd00146">
    <property type="entry name" value="PKD"/>
    <property type="match status" value="1"/>
</dbReference>
<evidence type="ECO:0000313" key="4">
    <source>
        <dbReference type="EMBL" id="AEV32514.1"/>
    </source>
</evidence>
<feature type="signal peptide" evidence="2">
    <location>
        <begin position="1"/>
        <end position="19"/>
    </location>
</feature>
<evidence type="ECO:0000313" key="5">
    <source>
        <dbReference type="Proteomes" id="UP000005631"/>
    </source>
</evidence>
<dbReference type="PATRIC" id="fig|926562.3.peg.1526"/>
<dbReference type="OrthoDB" id="1288696at2"/>
<dbReference type="SUPFAM" id="SSF49299">
    <property type="entry name" value="PKD domain"/>
    <property type="match status" value="1"/>
</dbReference>
<keyword evidence="1 2" id="KW-0732">Signal</keyword>
<dbReference type="NCBIfam" id="TIGR04183">
    <property type="entry name" value="Por_Secre_tail"/>
    <property type="match status" value="1"/>
</dbReference>
<dbReference type="Pfam" id="PF18962">
    <property type="entry name" value="Por_Secre_tail"/>
    <property type="match status" value="1"/>
</dbReference>
<reference evidence="4 5" key="1">
    <citation type="journal article" date="2012" name="Stand. Genomic Sci.">
        <title>Genome sequence of the orange-pigmented seawater bacterium Owenweeksia hongkongensis type strain (UST20020801(T)).</title>
        <authorList>
            <person name="Riedel T."/>
            <person name="Held B."/>
            <person name="Nolan M."/>
            <person name="Lucas S."/>
            <person name="Lapidus A."/>
            <person name="Tice H."/>
            <person name="Del Rio T.G."/>
            <person name="Cheng J.F."/>
            <person name="Han C."/>
            <person name="Tapia R."/>
            <person name="Goodwin L.A."/>
            <person name="Pitluck S."/>
            <person name="Liolios K."/>
            <person name="Mavromatis K."/>
            <person name="Pagani I."/>
            <person name="Ivanova N."/>
            <person name="Mikhailova N."/>
            <person name="Pati A."/>
            <person name="Chen A."/>
            <person name="Palaniappan K."/>
            <person name="Rohde M."/>
            <person name="Tindall B.J."/>
            <person name="Detter J.C."/>
            <person name="Goker M."/>
            <person name="Woyke T."/>
            <person name="Bristow J."/>
            <person name="Eisen J.A."/>
            <person name="Markowitz V."/>
            <person name="Hugenholtz P."/>
            <person name="Klenk H.P."/>
            <person name="Kyrpides N.C."/>
        </authorList>
    </citation>
    <scope>NUCLEOTIDE SEQUENCE</scope>
    <source>
        <strain evidence="5">DSM 17368 / JCM 12287 / NRRL B-23963</strain>
    </source>
</reference>
<dbReference type="InterPro" id="IPR000601">
    <property type="entry name" value="PKD_dom"/>
</dbReference>
<dbReference type="HOGENOM" id="CLU_660297_0_0_10"/>
<dbReference type="InterPro" id="IPR013783">
    <property type="entry name" value="Ig-like_fold"/>
</dbReference>
<proteinExistence type="predicted"/>
<dbReference type="PROSITE" id="PS50093">
    <property type="entry name" value="PKD"/>
    <property type="match status" value="1"/>
</dbReference>
<dbReference type="KEGG" id="oho:Oweho_1524"/>
<feature type="domain" description="PKD" evidence="3">
    <location>
        <begin position="250"/>
        <end position="289"/>
    </location>
</feature>
<keyword evidence="5" id="KW-1185">Reference proteome</keyword>
<dbReference type="eggNOG" id="COG3291">
    <property type="taxonomic scope" value="Bacteria"/>
</dbReference>
<dbReference type="STRING" id="926562.Oweho_1524"/>
<dbReference type="SMART" id="SM00089">
    <property type="entry name" value="PKD"/>
    <property type="match status" value="1"/>
</dbReference>
<dbReference type="InterPro" id="IPR022409">
    <property type="entry name" value="PKD/Chitinase_dom"/>
</dbReference>
<dbReference type="InterPro" id="IPR035986">
    <property type="entry name" value="PKD_dom_sf"/>
</dbReference>
<dbReference type="EMBL" id="CP003156">
    <property type="protein sequence ID" value="AEV32514.1"/>
    <property type="molecule type" value="Genomic_DNA"/>
</dbReference>